<reference evidence="4 5" key="1">
    <citation type="submission" date="2024-04" db="EMBL/GenBank/DDBJ databases">
        <authorList>
            <person name="Rising A."/>
            <person name="Reimegard J."/>
            <person name="Sonavane S."/>
            <person name="Akerstrom W."/>
            <person name="Nylinder S."/>
            <person name="Hedman E."/>
            <person name="Kallberg Y."/>
        </authorList>
    </citation>
    <scope>NUCLEOTIDE SEQUENCE [LARGE SCALE GENOMIC DNA]</scope>
</reference>
<feature type="compositionally biased region" description="Polar residues" evidence="1">
    <location>
        <begin position="329"/>
        <end position="343"/>
    </location>
</feature>
<dbReference type="InterPro" id="IPR011993">
    <property type="entry name" value="PH-like_dom_sf"/>
</dbReference>
<feature type="region of interest" description="Disordered" evidence="1">
    <location>
        <begin position="297"/>
        <end position="343"/>
    </location>
</feature>
<dbReference type="SMART" id="SM01244">
    <property type="entry name" value="IRS"/>
    <property type="match status" value="1"/>
</dbReference>
<dbReference type="SMART" id="SM00233">
    <property type="entry name" value="PH"/>
    <property type="match status" value="1"/>
</dbReference>
<dbReference type="SMART" id="SM00310">
    <property type="entry name" value="PTBI"/>
    <property type="match status" value="1"/>
</dbReference>
<name>A0AAV2A5B7_9ARAC</name>
<feature type="compositionally biased region" description="Polar residues" evidence="1">
    <location>
        <begin position="297"/>
        <end position="306"/>
    </location>
</feature>
<dbReference type="GO" id="GO:0007169">
    <property type="term" value="P:cell surface receptor protein tyrosine kinase signaling pathway"/>
    <property type="evidence" value="ECO:0007669"/>
    <property type="project" value="TreeGrafter"/>
</dbReference>
<dbReference type="InterPro" id="IPR050996">
    <property type="entry name" value="Docking_Protein_DOK"/>
</dbReference>
<dbReference type="PANTHER" id="PTHR21258">
    <property type="entry name" value="DOCKING PROTEIN RELATED"/>
    <property type="match status" value="1"/>
</dbReference>
<dbReference type="PANTHER" id="PTHR21258:SF62">
    <property type="entry name" value="INSULIN RECEPTOR SUBSTRATE 1"/>
    <property type="match status" value="1"/>
</dbReference>
<dbReference type="Proteomes" id="UP001497382">
    <property type="component" value="Unassembled WGS sequence"/>
</dbReference>
<dbReference type="PROSITE" id="PS51064">
    <property type="entry name" value="IRS_PTB"/>
    <property type="match status" value="1"/>
</dbReference>
<evidence type="ECO:0000259" key="3">
    <source>
        <dbReference type="PROSITE" id="PS51064"/>
    </source>
</evidence>
<organism evidence="4 5">
    <name type="scientific">Larinioides sclopetarius</name>
    <dbReference type="NCBI Taxonomy" id="280406"/>
    <lineage>
        <taxon>Eukaryota</taxon>
        <taxon>Metazoa</taxon>
        <taxon>Ecdysozoa</taxon>
        <taxon>Arthropoda</taxon>
        <taxon>Chelicerata</taxon>
        <taxon>Arachnida</taxon>
        <taxon>Araneae</taxon>
        <taxon>Araneomorphae</taxon>
        <taxon>Entelegynae</taxon>
        <taxon>Araneoidea</taxon>
        <taxon>Araneidae</taxon>
        <taxon>Larinioides</taxon>
    </lineage>
</organism>
<gene>
    <name evidence="4" type="ORF">LARSCL_LOCUS10165</name>
</gene>
<evidence type="ECO:0000256" key="1">
    <source>
        <dbReference type="SAM" id="MobiDB-lite"/>
    </source>
</evidence>
<keyword evidence="5" id="KW-1185">Reference proteome</keyword>
<dbReference type="Pfam" id="PF02174">
    <property type="entry name" value="IRS"/>
    <property type="match status" value="1"/>
</dbReference>
<sequence length="522" mass="58616">MEMEEALKMGFLFIPPHNFLRVSLLFPLKKTWMKRYCALYEASNHGIQRMELFETEDAYVKRNPSKIIPLTDCWKVSPLPQKNQPNVFEVTTKTNSYQFSADTFQEMSEWLVSLQKVAFSKSPVKPLVPSVPTSEEKQEENLLYCSMDEPEIYPVKVVPTEASLRNNLKGNYKLVITAVSFSIAEEQGRIGKMILTWPYRHIRRYGCSIENFSFEAGRKCTSGEGLFTFSTTEGIKIFQSIDSHVSALKSTHGDLDIPNSPSIKDNKNNYIYFTSKDSLNSNDSSFSFPINKSDHSNTLPSVGHTESLSHKNVKSLPPFGKPPRKSKSNVHSSGSDKSSKIQDSYNQYAEIRRNSTDISVKNMESYSNNASNAAEDVSSKMPHSSSDDVFTAADSSNKYDLSSCIENIRISEVPRKDAKVKRAHSSYDYENCDFSFENSTPSLRSAIATEHTYGKLTITRQSAPSNTGNLYGSIITNTSPGASTSPVYSNIPYLKKGNDEPEHFLKNDAEYAKVLKKNKNSS</sequence>
<accession>A0AAV2A5B7</accession>
<dbReference type="InterPro" id="IPR002404">
    <property type="entry name" value="IRS_PTB"/>
</dbReference>
<dbReference type="AlphaFoldDB" id="A0AAV2A5B7"/>
<dbReference type="InterPro" id="IPR001849">
    <property type="entry name" value="PH_domain"/>
</dbReference>
<proteinExistence type="predicted"/>
<dbReference type="Pfam" id="PF00169">
    <property type="entry name" value="PH"/>
    <property type="match status" value="1"/>
</dbReference>
<evidence type="ECO:0000259" key="2">
    <source>
        <dbReference type="PROSITE" id="PS50003"/>
    </source>
</evidence>
<dbReference type="GO" id="GO:0043410">
    <property type="term" value="P:positive regulation of MAPK cascade"/>
    <property type="evidence" value="ECO:0007669"/>
    <property type="project" value="TreeGrafter"/>
</dbReference>
<feature type="domain" description="PH" evidence="2">
    <location>
        <begin position="5"/>
        <end position="119"/>
    </location>
</feature>
<dbReference type="PROSITE" id="PS50003">
    <property type="entry name" value="PH_DOMAIN"/>
    <property type="match status" value="1"/>
</dbReference>
<comment type="caution">
    <text evidence="4">The sequence shown here is derived from an EMBL/GenBank/DDBJ whole genome shotgun (WGS) entry which is preliminary data.</text>
</comment>
<dbReference type="GO" id="GO:0005737">
    <property type="term" value="C:cytoplasm"/>
    <property type="evidence" value="ECO:0007669"/>
    <property type="project" value="TreeGrafter"/>
</dbReference>
<protein>
    <recommendedName>
        <fullName evidence="6">Insulin receptor substrate 1</fullName>
    </recommendedName>
</protein>
<feature type="region of interest" description="Disordered" evidence="1">
    <location>
        <begin position="366"/>
        <end position="389"/>
    </location>
</feature>
<dbReference type="Gene3D" id="2.30.29.30">
    <property type="entry name" value="Pleckstrin-homology domain (PH domain)/Phosphotyrosine-binding domain (PTB)"/>
    <property type="match status" value="2"/>
</dbReference>
<dbReference type="EMBL" id="CAXIEN010000119">
    <property type="protein sequence ID" value="CAL1279128.1"/>
    <property type="molecule type" value="Genomic_DNA"/>
</dbReference>
<evidence type="ECO:0000313" key="5">
    <source>
        <dbReference type="Proteomes" id="UP001497382"/>
    </source>
</evidence>
<evidence type="ECO:0000313" key="4">
    <source>
        <dbReference type="EMBL" id="CAL1279128.1"/>
    </source>
</evidence>
<dbReference type="GO" id="GO:0007265">
    <property type="term" value="P:Ras protein signal transduction"/>
    <property type="evidence" value="ECO:0007669"/>
    <property type="project" value="TreeGrafter"/>
</dbReference>
<dbReference type="SUPFAM" id="SSF50729">
    <property type="entry name" value="PH domain-like"/>
    <property type="match status" value="2"/>
</dbReference>
<feature type="domain" description="IRS-type PTB" evidence="3">
    <location>
        <begin position="149"/>
        <end position="255"/>
    </location>
</feature>
<evidence type="ECO:0008006" key="6">
    <source>
        <dbReference type="Google" id="ProtNLM"/>
    </source>
</evidence>